<feature type="region of interest" description="Disordered" evidence="1">
    <location>
        <begin position="164"/>
        <end position="192"/>
    </location>
</feature>
<gene>
    <name evidence="3" type="ORF">Pcinc_011104</name>
</gene>
<feature type="domain" description="DH" evidence="2">
    <location>
        <begin position="340"/>
        <end position="541"/>
    </location>
</feature>
<sequence>MTCLVGADDSRLHHASDILHTASAHRFPHQKFQGLRRGMCQETGVSRNKRRSSIVVIPPMQVCPGDLLVYSKVLTQRTNLLAGDLDGSTQSLAVTEADPVCNRKGKNAWSLLRLFDRGNRTKSESLCGLEEVLSCLQPSEFEDEQLSRYKGMCWMDFVAYKEGGPPGPESPLSTEAQDHPLLPESSSTNPPMVALNDRALLITPNRPESKHETRYDPLPEPTSASKSDSADKQEKQDRVSALLCLERETPLPRKRHPMTIMRTMSERSLDRGRSGLLNLLAERYHADRSPSKTLSKTGSTKSTMSSASAAMTTGGLASVERALEAARETVRATITKTETKRREAVWDLFQSECAFLYDHLMVLKNVYMEPLKKIQVDGYAMFAEPELLFGNLDELCCVTYAFCKEFINLLEQNQEPVGQLDTTNVLVRLFQKGSKATMLCQAYHRYALNYINALNYLETLRRQLEFCEFEKWCNRDPRCKKLQLTDLLVAPVQHIMKVPLILRDIEARTEEPQERAVVREIIEAEEHSLSKLLRLGREAKV</sequence>
<keyword evidence="4" id="KW-1185">Reference proteome</keyword>
<dbReference type="Proteomes" id="UP001286313">
    <property type="component" value="Unassembled WGS sequence"/>
</dbReference>
<dbReference type="InterPro" id="IPR001331">
    <property type="entry name" value="GDS_CDC24_CS"/>
</dbReference>
<feature type="region of interest" description="Disordered" evidence="1">
    <location>
        <begin position="204"/>
        <end position="237"/>
    </location>
</feature>
<proteinExistence type="predicted"/>
<organism evidence="3 4">
    <name type="scientific">Petrolisthes cinctipes</name>
    <name type="common">Flat porcelain crab</name>
    <dbReference type="NCBI Taxonomy" id="88211"/>
    <lineage>
        <taxon>Eukaryota</taxon>
        <taxon>Metazoa</taxon>
        <taxon>Ecdysozoa</taxon>
        <taxon>Arthropoda</taxon>
        <taxon>Crustacea</taxon>
        <taxon>Multicrustacea</taxon>
        <taxon>Malacostraca</taxon>
        <taxon>Eumalacostraca</taxon>
        <taxon>Eucarida</taxon>
        <taxon>Decapoda</taxon>
        <taxon>Pleocyemata</taxon>
        <taxon>Anomura</taxon>
        <taxon>Galatheoidea</taxon>
        <taxon>Porcellanidae</taxon>
        <taxon>Petrolisthes</taxon>
    </lineage>
</organism>
<dbReference type="Pfam" id="PF00621">
    <property type="entry name" value="RhoGEF"/>
    <property type="match status" value="1"/>
</dbReference>
<dbReference type="InterPro" id="IPR000219">
    <property type="entry name" value="DH_dom"/>
</dbReference>
<dbReference type="InterPro" id="IPR040181">
    <property type="entry name" value="PKHG5/7"/>
</dbReference>
<feature type="region of interest" description="Disordered" evidence="1">
    <location>
        <begin position="288"/>
        <end position="312"/>
    </location>
</feature>
<evidence type="ECO:0000313" key="4">
    <source>
        <dbReference type="Proteomes" id="UP001286313"/>
    </source>
</evidence>
<feature type="compositionally biased region" description="Basic and acidic residues" evidence="1">
    <location>
        <begin position="207"/>
        <end position="217"/>
    </location>
</feature>
<accession>A0AAE1G3E3</accession>
<reference evidence="3" key="1">
    <citation type="submission" date="2023-10" db="EMBL/GenBank/DDBJ databases">
        <title>Genome assemblies of two species of porcelain crab, Petrolisthes cinctipes and Petrolisthes manimaculis (Anomura: Porcellanidae).</title>
        <authorList>
            <person name="Angst P."/>
        </authorList>
    </citation>
    <scope>NUCLEOTIDE SEQUENCE</scope>
    <source>
        <strain evidence="3">PB745_01</strain>
        <tissue evidence="3">Gill</tissue>
    </source>
</reference>
<comment type="caution">
    <text evidence="3">The sequence shown here is derived from an EMBL/GenBank/DDBJ whole genome shotgun (WGS) entry which is preliminary data.</text>
</comment>
<name>A0AAE1G3E3_PETCI</name>
<dbReference type="PROSITE" id="PS50010">
    <property type="entry name" value="DH_2"/>
    <property type="match status" value="1"/>
</dbReference>
<dbReference type="SMART" id="SM00325">
    <property type="entry name" value="RhoGEF"/>
    <property type="match status" value="1"/>
</dbReference>
<dbReference type="PROSITE" id="PS00741">
    <property type="entry name" value="DH_1"/>
    <property type="match status" value="1"/>
</dbReference>
<dbReference type="PANTHER" id="PTHR13217">
    <property type="entry name" value="PLECKSTRIN HOMOLOGY DOMAIN-CONTAINING FAMILY G MEMBER 7"/>
    <property type="match status" value="1"/>
</dbReference>
<feature type="compositionally biased region" description="Basic and acidic residues" evidence="1">
    <location>
        <begin position="228"/>
        <end position="237"/>
    </location>
</feature>
<protein>
    <recommendedName>
        <fullName evidence="2">DH domain-containing protein</fullName>
    </recommendedName>
</protein>
<dbReference type="InterPro" id="IPR035899">
    <property type="entry name" value="DBL_dom_sf"/>
</dbReference>
<evidence type="ECO:0000256" key="1">
    <source>
        <dbReference type="SAM" id="MobiDB-lite"/>
    </source>
</evidence>
<dbReference type="GO" id="GO:0005085">
    <property type="term" value="F:guanyl-nucleotide exchange factor activity"/>
    <property type="evidence" value="ECO:0007669"/>
    <property type="project" value="InterPro"/>
</dbReference>
<evidence type="ECO:0000313" key="3">
    <source>
        <dbReference type="EMBL" id="KAK3884621.1"/>
    </source>
</evidence>
<dbReference type="EMBL" id="JAWQEG010000866">
    <property type="protein sequence ID" value="KAK3884621.1"/>
    <property type="molecule type" value="Genomic_DNA"/>
</dbReference>
<dbReference type="AlphaFoldDB" id="A0AAE1G3E3"/>
<dbReference type="SUPFAM" id="SSF48065">
    <property type="entry name" value="DBL homology domain (DH-domain)"/>
    <property type="match status" value="1"/>
</dbReference>
<dbReference type="PANTHER" id="PTHR13217:SF6">
    <property type="entry name" value="PLECKSTRIN HOMOLOGY DOMAIN-CONTAINING FAMILY G MEMBER 7"/>
    <property type="match status" value="1"/>
</dbReference>
<evidence type="ECO:0000259" key="2">
    <source>
        <dbReference type="PROSITE" id="PS50010"/>
    </source>
</evidence>
<feature type="compositionally biased region" description="Low complexity" evidence="1">
    <location>
        <begin position="291"/>
        <end position="312"/>
    </location>
</feature>
<dbReference type="Gene3D" id="1.20.900.10">
    <property type="entry name" value="Dbl homology (DH) domain"/>
    <property type="match status" value="1"/>
</dbReference>
<dbReference type="GO" id="GO:0007266">
    <property type="term" value="P:Rho protein signal transduction"/>
    <property type="evidence" value="ECO:0007669"/>
    <property type="project" value="TreeGrafter"/>
</dbReference>